<organism evidence="1 2">
    <name type="scientific">Portunus trituberculatus</name>
    <name type="common">Swimming crab</name>
    <name type="synonym">Neptunus trituberculatus</name>
    <dbReference type="NCBI Taxonomy" id="210409"/>
    <lineage>
        <taxon>Eukaryota</taxon>
        <taxon>Metazoa</taxon>
        <taxon>Ecdysozoa</taxon>
        <taxon>Arthropoda</taxon>
        <taxon>Crustacea</taxon>
        <taxon>Multicrustacea</taxon>
        <taxon>Malacostraca</taxon>
        <taxon>Eumalacostraca</taxon>
        <taxon>Eucarida</taxon>
        <taxon>Decapoda</taxon>
        <taxon>Pleocyemata</taxon>
        <taxon>Brachyura</taxon>
        <taxon>Eubrachyura</taxon>
        <taxon>Portunoidea</taxon>
        <taxon>Portunidae</taxon>
        <taxon>Portuninae</taxon>
        <taxon>Portunus</taxon>
    </lineage>
</organism>
<keyword evidence="2" id="KW-1185">Reference proteome</keyword>
<dbReference type="Proteomes" id="UP000324222">
    <property type="component" value="Unassembled WGS sequence"/>
</dbReference>
<gene>
    <name evidence="1" type="ORF">E2C01_069920</name>
</gene>
<evidence type="ECO:0000313" key="2">
    <source>
        <dbReference type="Proteomes" id="UP000324222"/>
    </source>
</evidence>
<comment type="caution">
    <text evidence="1">The sequence shown here is derived from an EMBL/GenBank/DDBJ whole genome shotgun (WGS) entry which is preliminary data.</text>
</comment>
<dbReference type="EMBL" id="VSRR010041335">
    <property type="protein sequence ID" value="MPC75530.1"/>
    <property type="molecule type" value="Genomic_DNA"/>
</dbReference>
<reference evidence="1 2" key="1">
    <citation type="submission" date="2019-05" db="EMBL/GenBank/DDBJ databases">
        <title>Another draft genome of Portunus trituberculatus and its Hox gene families provides insights of decapod evolution.</title>
        <authorList>
            <person name="Jeong J.-H."/>
            <person name="Song I."/>
            <person name="Kim S."/>
            <person name="Choi T."/>
            <person name="Kim D."/>
            <person name="Ryu S."/>
            <person name="Kim W."/>
        </authorList>
    </citation>
    <scope>NUCLEOTIDE SEQUENCE [LARGE SCALE GENOMIC DNA]</scope>
    <source>
        <tissue evidence="1">Muscle</tissue>
    </source>
</reference>
<evidence type="ECO:0000313" key="1">
    <source>
        <dbReference type="EMBL" id="MPC75530.1"/>
    </source>
</evidence>
<name>A0A5B7HSU8_PORTR</name>
<accession>A0A5B7HSU8</accession>
<proteinExistence type="predicted"/>
<dbReference type="AlphaFoldDB" id="A0A5B7HSU8"/>
<sequence length="94" mass="10403">MTRNSLSQSVDIRCVTPLQDTFENLAVFSQRKSVQQEEGGGNTTTWFGHNVAVAVPHSGRRMALYALLAELTRILVAARDNDSKAAPIETHLRH</sequence>
<protein>
    <submittedName>
        <fullName evidence="1">Uncharacterized protein</fullName>
    </submittedName>
</protein>